<name>A0A9P0CW83_9CUCU</name>
<dbReference type="SMART" id="SM00692">
    <property type="entry name" value="DM3"/>
    <property type="match status" value="1"/>
</dbReference>
<evidence type="ECO:0000313" key="10">
    <source>
        <dbReference type="Proteomes" id="UP001153636"/>
    </source>
</evidence>
<keyword evidence="7" id="KW-1133">Transmembrane helix</keyword>
<feature type="region of interest" description="Disordered" evidence="6">
    <location>
        <begin position="190"/>
        <end position="225"/>
    </location>
</feature>
<dbReference type="GO" id="GO:0043565">
    <property type="term" value="F:sequence-specific DNA binding"/>
    <property type="evidence" value="ECO:0007669"/>
    <property type="project" value="InterPro"/>
</dbReference>
<dbReference type="OrthoDB" id="6760262at2759"/>
<evidence type="ECO:0000256" key="5">
    <source>
        <dbReference type="PROSITE-ProRule" id="PRU00309"/>
    </source>
</evidence>
<keyword evidence="7" id="KW-0472">Membrane</keyword>
<keyword evidence="3" id="KW-0862">Zinc</keyword>
<proteinExistence type="predicted"/>
<accession>A0A9P0CW83</accession>
<dbReference type="PANTHER" id="PTHR46600:SF11">
    <property type="entry name" value="THAP DOMAIN-CONTAINING PROTEIN 10"/>
    <property type="match status" value="1"/>
</dbReference>
<feature type="transmembrane region" description="Helical" evidence="7">
    <location>
        <begin position="163"/>
        <end position="182"/>
    </location>
</feature>
<dbReference type="PROSITE" id="PS50950">
    <property type="entry name" value="ZF_THAP"/>
    <property type="match status" value="1"/>
</dbReference>
<dbReference type="EMBL" id="OV651817">
    <property type="protein sequence ID" value="CAH1110547.1"/>
    <property type="molecule type" value="Genomic_DNA"/>
</dbReference>
<protein>
    <recommendedName>
        <fullName evidence="8">THAP-type domain-containing protein</fullName>
    </recommendedName>
</protein>
<keyword evidence="7" id="KW-0812">Transmembrane</keyword>
<keyword evidence="2 5" id="KW-0863">Zinc-finger</keyword>
<evidence type="ECO:0000256" key="1">
    <source>
        <dbReference type="ARBA" id="ARBA00022723"/>
    </source>
</evidence>
<reference evidence="9" key="1">
    <citation type="submission" date="2022-01" db="EMBL/GenBank/DDBJ databases">
        <authorList>
            <person name="King R."/>
        </authorList>
    </citation>
    <scope>NUCLEOTIDE SEQUENCE</scope>
</reference>
<dbReference type="Pfam" id="PF05485">
    <property type="entry name" value="THAP"/>
    <property type="match status" value="1"/>
</dbReference>
<keyword evidence="10" id="KW-1185">Reference proteome</keyword>
<evidence type="ECO:0000256" key="3">
    <source>
        <dbReference type="ARBA" id="ARBA00022833"/>
    </source>
</evidence>
<dbReference type="InterPro" id="IPR026516">
    <property type="entry name" value="THAP1/10"/>
</dbReference>
<gene>
    <name evidence="9" type="ORF">PSYICH_LOCUS11417</name>
</gene>
<dbReference type="InterPro" id="IPR006612">
    <property type="entry name" value="THAP_Znf"/>
</dbReference>
<feature type="domain" description="THAP-type" evidence="8">
    <location>
        <begin position="1"/>
        <end position="77"/>
    </location>
</feature>
<dbReference type="AlphaFoldDB" id="A0A9P0CW83"/>
<organism evidence="9 10">
    <name type="scientific">Psylliodes chrysocephalus</name>
    <dbReference type="NCBI Taxonomy" id="3402493"/>
    <lineage>
        <taxon>Eukaryota</taxon>
        <taxon>Metazoa</taxon>
        <taxon>Ecdysozoa</taxon>
        <taxon>Arthropoda</taxon>
        <taxon>Hexapoda</taxon>
        <taxon>Insecta</taxon>
        <taxon>Pterygota</taxon>
        <taxon>Neoptera</taxon>
        <taxon>Endopterygota</taxon>
        <taxon>Coleoptera</taxon>
        <taxon>Polyphaga</taxon>
        <taxon>Cucujiformia</taxon>
        <taxon>Chrysomeloidea</taxon>
        <taxon>Chrysomelidae</taxon>
        <taxon>Galerucinae</taxon>
        <taxon>Alticini</taxon>
        <taxon>Psylliodes</taxon>
    </lineage>
</organism>
<evidence type="ECO:0000313" key="9">
    <source>
        <dbReference type="EMBL" id="CAH1110547.1"/>
    </source>
</evidence>
<dbReference type="SMART" id="SM00980">
    <property type="entry name" value="THAP"/>
    <property type="match status" value="1"/>
</dbReference>
<dbReference type="GO" id="GO:0008270">
    <property type="term" value="F:zinc ion binding"/>
    <property type="evidence" value="ECO:0007669"/>
    <property type="project" value="UniProtKB-KW"/>
</dbReference>
<dbReference type="PANTHER" id="PTHR46600">
    <property type="entry name" value="THAP DOMAIN-CONTAINING"/>
    <property type="match status" value="1"/>
</dbReference>
<evidence type="ECO:0000259" key="8">
    <source>
        <dbReference type="PROSITE" id="PS50950"/>
    </source>
</evidence>
<dbReference type="Proteomes" id="UP001153636">
    <property type="component" value="Chromosome 5"/>
</dbReference>
<evidence type="ECO:0000256" key="6">
    <source>
        <dbReference type="SAM" id="MobiDB-lite"/>
    </source>
</evidence>
<keyword evidence="4 5" id="KW-0238">DNA-binding</keyword>
<keyword evidence="1" id="KW-0479">Metal-binding</keyword>
<evidence type="ECO:0000256" key="4">
    <source>
        <dbReference type="ARBA" id="ARBA00023125"/>
    </source>
</evidence>
<sequence>MPCMVLFCKTSGSIPGITYFRLTSRRHDAWLNALGRDPSIEHLSDTNRICSIHFLPHDFTQKGGKLVLKPGAIPTQNLGIQRNQTPLMSNEDIDSIFSEDSIMNEMSNSMNNYEDIEKQIIFEKMEIKLEENEEYQQCTHIKMSPTPSGSSQSKTTVDLVGDFLEFHGILYLIFILLGLYLYSSKKEESEAPTASEPIRNIKREPFTSSTTDTEGFRGPIKKAKN</sequence>
<dbReference type="SUPFAM" id="SSF57716">
    <property type="entry name" value="Glucocorticoid receptor-like (DNA-binding domain)"/>
    <property type="match status" value="1"/>
</dbReference>
<evidence type="ECO:0000256" key="7">
    <source>
        <dbReference type="SAM" id="Phobius"/>
    </source>
</evidence>
<evidence type="ECO:0000256" key="2">
    <source>
        <dbReference type="ARBA" id="ARBA00022771"/>
    </source>
</evidence>